<evidence type="ECO:0000313" key="6">
    <source>
        <dbReference type="Proteomes" id="UP001207528"/>
    </source>
</evidence>
<name>A0AAW5SRY6_MYCNV</name>
<reference evidence="4" key="2">
    <citation type="submission" date="2020-07" db="EMBL/GenBank/DDBJ databases">
        <authorList>
            <person name="Pettersson B.M.F."/>
            <person name="Behra P.R.K."/>
            <person name="Ramesh M."/>
            <person name="Das S."/>
            <person name="Dasgupta S."/>
            <person name="Kirsebom L.A."/>
        </authorList>
    </citation>
    <scope>NUCLEOTIDE SEQUENCE</scope>
    <source>
        <strain evidence="4">DSM 44203</strain>
    </source>
</reference>
<sequence length="653" mass="68092">MKRGSLLAAVSAVLLLTIPVAAAAALVAPAASAQPDPPPAPGAEDLRLSWSSLGLPSDVRFVSANTNQDFRMPLPAGFTPRRLQGQIHAPVNFGPGFVEIEDARGTFLGAVNLPTVSPDQAVVPFDVDLSQAPSTSSPLTLSFTVRQNTGEGQICGPGQELHISQLTTIYAGAEPPPTTVDTFFAPVLQRLTIYAPGDADRSEQEAVLALASAVERAYQPQPVSITVANKPRDTPPPAAGQLTRAIAVERGTAGLTLTNPGTTETYLRLSGRGDQLTAQVALLRDDLQSMAQTTAARVDQAVSPTDRSGDTVTFGELSMEGKDEVLRTSDLTVGVDRAALGGGRLEKVRVHLLADYTPVDGDDVATLVVRANDDVVHSAELDTSGRVDTAFDVPSDQFGERLTLTLTVTYTPRFLCSSMIAPLTFQIDEESTLTVTRGGAARGGFAALPSGLMPAFLVALDGSSPNQLDYAARVLVAMARVSSVELIPRVVELKSAAASDQPALIVASSAGLKQTDLNPPVSGEGSAIRVDGDNLRVDVERGVGSVQAFADTPRDRPVVLVTTTAAWPLVDPLIGYIEGLPGGWSGLTGDVLAAGAQGTPTDVAIRSDVVAQNAVAADDSSNRHWGWIAAGVAVLVALAIAAGWLALRRRLNP</sequence>
<evidence type="ECO:0000256" key="1">
    <source>
        <dbReference type="SAM" id="Phobius"/>
    </source>
</evidence>
<protein>
    <recommendedName>
        <fullName evidence="7">Cellulose biosynthesis cyclic di-GMP-binding regulatory protein BcsB</fullName>
    </recommendedName>
</protein>
<dbReference type="EMBL" id="JACKTI010000063">
    <property type="protein sequence ID" value="MCV7026340.1"/>
    <property type="molecule type" value="Genomic_DNA"/>
</dbReference>
<evidence type="ECO:0000256" key="2">
    <source>
        <dbReference type="SAM" id="SignalP"/>
    </source>
</evidence>
<evidence type="ECO:0000313" key="5">
    <source>
        <dbReference type="Proteomes" id="UP000069773"/>
    </source>
</evidence>
<dbReference type="Proteomes" id="UP001207528">
    <property type="component" value="Unassembled WGS sequence"/>
</dbReference>
<evidence type="ECO:0000313" key="4">
    <source>
        <dbReference type="EMBL" id="MCV7026340.1"/>
    </source>
</evidence>
<keyword evidence="1" id="KW-0812">Transmembrane</keyword>
<feature type="chain" id="PRO_5043621994" description="Cellulose biosynthesis cyclic di-GMP-binding regulatory protein BcsB" evidence="2">
    <location>
        <begin position="24"/>
        <end position="653"/>
    </location>
</feature>
<evidence type="ECO:0008006" key="7">
    <source>
        <dbReference type="Google" id="ProtNLM"/>
    </source>
</evidence>
<feature type="transmembrane region" description="Helical" evidence="1">
    <location>
        <begin position="625"/>
        <end position="647"/>
    </location>
</feature>
<keyword evidence="2" id="KW-0732">Signal</keyword>
<accession>A0AAW5SRY6</accession>
<reference evidence="4" key="3">
    <citation type="journal article" date="2022" name="BMC Genomics">
        <title>Comparative genome analysis of mycobacteria focusing on tRNA and non-coding RNA.</title>
        <authorList>
            <person name="Behra P.R.K."/>
            <person name="Pettersson B.M.F."/>
            <person name="Ramesh M."/>
            <person name="Das S."/>
            <person name="Dasgupta S."/>
            <person name="Kirsebom L.A."/>
        </authorList>
    </citation>
    <scope>NUCLEOTIDE SEQUENCE</scope>
    <source>
        <strain evidence="4">DSM 44203</strain>
    </source>
</reference>
<evidence type="ECO:0000313" key="3">
    <source>
        <dbReference type="EMBL" id="GAT11176.1"/>
    </source>
</evidence>
<comment type="caution">
    <text evidence="4">The sequence shown here is derived from an EMBL/GenBank/DDBJ whole genome shotgun (WGS) entry which is preliminary data.</text>
</comment>
<gene>
    <name evidence="4" type="ORF">H7I77_23805</name>
    <name evidence="3" type="ORF">RMCN_4309</name>
</gene>
<reference evidence="3 5" key="1">
    <citation type="journal article" date="2016" name="Genome Announc.">
        <title>Draft Genome Sequences of Five Rapidly Growing Mycobacterium Species, M. thermoresistibile, M. fortuitum subsp. acetamidolyticum, M. canariasense, M. brisbanense, and M. novocastrense.</title>
        <authorList>
            <person name="Katahira K."/>
            <person name="Ogura Y."/>
            <person name="Gotoh Y."/>
            <person name="Hayashi T."/>
        </authorList>
    </citation>
    <scope>NUCLEOTIDE SEQUENCE [LARGE SCALE GENOMIC DNA]</scope>
    <source>
        <strain evidence="3 5">JCM18114</strain>
    </source>
</reference>
<organism evidence="4 6">
    <name type="scientific">Mycolicibacterium novocastrense</name>
    <name type="common">Mycobacterium novocastrense</name>
    <dbReference type="NCBI Taxonomy" id="59813"/>
    <lineage>
        <taxon>Bacteria</taxon>
        <taxon>Bacillati</taxon>
        <taxon>Actinomycetota</taxon>
        <taxon>Actinomycetes</taxon>
        <taxon>Mycobacteriales</taxon>
        <taxon>Mycobacteriaceae</taxon>
        <taxon>Mycolicibacterium</taxon>
    </lineage>
</organism>
<dbReference type="EMBL" id="BCTA01000063">
    <property type="protein sequence ID" value="GAT11176.1"/>
    <property type="molecule type" value="Genomic_DNA"/>
</dbReference>
<keyword evidence="5" id="KW-1185">Reference proteome</keyword>
<keyword evidence="1" id="KW-1133">Transmembrane helix</keyword>
<dbReference type="AlphaFoldDB" id="A0AAW5SRY6"/>
<keyword evidence="1" id="KW-0472">Membrane</keyword>
<dbReference type="Proteomes" id="UP000069773">
    <property type="component" value="Unassembled WGS sequence"/>
</dbReference>
<proteinExistence type="predicted"/>
<dbReference type="Gene3D" id="2.60.120.260">
    <property type="entry name" value="Galactose-binding domain-like"/>
    <property type="match status" value="1"/>
</dbReference>
<dbReference type="RefSeq" id="WP_067393497.1">
    <property type="nucleotide sequence ID" value="NZ_BCTA01000063.1"/>
</dbReference>
<feature type="signal peptide" evidence="2">
    <location>
        <begin position="1"/>
        <end position="23"/>
    </location>
</feature>